<gene>
    <name evidence="2" type="ORF">NCTC13098_02432</name>
</gene>
<evidence type="ECO:0000313" key="3">
    <source>
        <dbReference type="Proteomes" id="UP000274346"/>
    </source>
</evidence>
<dbReference type="Proteomes" id="UP000274346">
    <property type="component" value="Chromosome"/>
</dbReference>
<protein>
    <submittedName>
        <fullName evidence="2">Uncharacterized protein</fullName>
    </submittedName>
</protein>
<dbReference type="AlphaFoldDB" id="A0A3P8M2G5"/>
<name>A0A3P8M2G5_RAOTE</name>
<evidence type="ECO:0000313" key="2">
    <source>
        <dbReference type="EMBL" id="VDR26093.1"/>
    </source>
</evidence>
<sequence length="83" mass="8731">MKIYRIVLLSVAVSSPTAWAFQAKSVASAEVSAAELRKSEDNIVSNFYSHNDAGFQTSTLGTCSATPVPGCHCAFCTMLRGGA</sequence>
<feature type="chain" id="PRO_5017980492" evidence="1">
    <location>
        <begin position="21"/>
        <end position="83"/>
    </location>
</feature>
<accession>A0A3P8M2G5</accession>
<dbReference type="RefSeq" id="WP_128877707.1">
    <property type="nucleotide sequence ID" value="NZ_JADCSX010000021.1"/>
</dbReference>
<dbReference type="KEGG" id="rtg:NCTC13098_02432"/>
<dbReference type="EMBL" id="LR131271">
    <property type="protein sequence ID" value="VDR26093.1"/>
    <property type="molecule type" value="Genomic_DNA"/>
</dbReference>
<feature type="signal peptide" evidence="1">
    <location>
        <begin position="1"/>
        <end position="20"/>
    </location>
</feature>
<proteinExistence type="predicted"/>
<reference evidence="2 3" key="1">
    <citation type="submission" date="2018-12" db="EMBL/GenBank/DDBJ databases">
        <authorList>
            <consortium name="Pathogen Informatics"/>
        </authorList>
    </citation>
    <scope>NUCLEOTIDE SEQUENCE [LARGE SCALE GENOMIC DNA]</scope>
    <source>
        <strain evidence="2 3">NCTC13098</strain>
    </source>
</reference>
<organism evidence="2 3">
    <name type="scientific">Raoultella terrigena</name>
    <name type="common">Klebsiella terrigena</name>
    <dbReference type="NCBI Taxonomy" id="577"/>
    <lineage>
        <taxon>Bacteria</taxon>
        <taxon>Pseudomonadati</taxon>
        <taxon>Pseudomonadota</taxon>
        <taxon>Gammaproteobacteria</taxon>
        <taxon>Enterobacterales</taxon>
        <taxon>Enterobacteriaceae</taxon>
        <taxon>Klebsiella/Raoultella group</taxon>
        <taxon>Raoultella</taxon>
    </lineage>
</organism>
<keyword evidence="1" id="KW-0732">Signal</keyword>
<evidence type="ECO:0000256" key="1">
    <source>
        <dbReference type="SAM" id="SignalP"/>
    </source>
</evidence>